<dbReference type="GO" id="GO:0005518">
    <property type="term" value="F:collagen binding"/>
    <property type="evidence" value="ECO:0007669"/>
    <property type="project" value="TreeGrafter"/>
</dbReference>
<feature type="domain" description="Thyroglobulin type-1" evidence="10">
    <location>
        <begin position="355"/>
        <end position="420"/>
    </location>
</feature>
<sequence>MARVAIIMLLTLTVLATVSEARKKDRSKWKNKQSFFKSVSLKGDIVSAMDEKQSKPYEPQIIGKKLGGNTEEGLFKKKWRRGKHGRRNKKPKKGKFNRRNKAGKIAKHSPWSDFIRPGKECESKCRKHEICIMGPMDALPRCIHFKDLKKSMKKFRKYKKKERKTWKKFHKKSQKYFKDKDVFEIKSEGKFDDTALIRGKLEMEKEFMRKKKELVESVGRKSFPVVASEPSEAGDPKACSTSDFSQMRNRIMGWFHLLRSHNKRAMKEERKLKAMRHSVKKQMDAGDKCECMKSAMWEFSQMDEDEDDHLSNRELSALEENAMEPCIKPYITSCDLDADGFLSSSEWCCCFSNVLTPCYRKMDEIRRSGQPVTYMPRCDKEGYYMPEQCQRVDDKNFECWCVDYNGNVAEGTKTNGRAHCKTFE</sequence>
<keyword evidence="3 9" id="KW-0732">Signal</keyword>
<comment type="caution">
    <text evidence="7">Lacks conserved residue(s) required for the propagation of feature annotation.</text>
</comment>
<evidence type="ECO:0000256" key="8">
    <source>
        <dbReference type="SAM" id="MobiDB-lite"/>
    </source>
</evidence>
<dbReference type="GO" id="GO:0050840">
    <property type="term" value="F:extracellular matrix binding"/>
    <property type="evidence" value="ECO:0007669"/>
    <property type="project" value="TreeGrafter"/>
</dbReference>
<dbReference type="InterPro" id="IPR036857">
    <property type="entry name" value="Thyroglobulin_1_sf"/>
</dbReference>
<evidence type="ECO:0000256" key="2">
    <source>
        <dbReference type="ARBA" id="ARBA00022525"/>
    </source>
</evidence>
<dbReference type="Pfam" id="PF00086">
    <property type="entry name" value="Thyroglobulin_1"/>
    <property type="match status" value="1"/>
</dbReference>
<organism evidence="11 12">
    <name type="scientific">Elysia crispata</name>
    <name type="common">lettuce slug</name>
    <dbReference type="NCBI Taxonomy" id="231223"/>
    <lineage>
        <taxon>Eukaryota</taxon>
        <taxon>Metazoa</taxon>
        <taxon>Spiralia</taxon>
        <taxon>Lophotrochozoa</taxon>
        <taxon>Mollusca</taxon>
        <taxon>Gastropoda</taxon>
        <taxon>Heterobranchia</taxon>
        <taxon>Euthyneura</taxon>
        <taxon>Panpulmonata</taxon>
        <taxon>Sacoglossa</taxon>
        <taxon>Placobranchoidea</taxon>
        <taxon>Plakobranchidae</taxon>
        <taxon>Elysia</taxon>
    </lineage>
</organism>
<keyword evidence="2" id="KW-0964">Secreted</keyword>
<dbReference type="Proteomes" id="UP001283361">
    <property type="component" value="Unassembled WGS sequence"/>
</dbReference>
<evidence type="ECO:0000256" key="3">
    <source>
        <dbReference type="ARBA" id="ARBA00022729"/>
    </source>
</evidence>
<protein>
    <recommendedName>
        <fullName evidence="10">Thyroglobulin type-1 domain-containing protein</fullName>
    </recommendedName>
</protein>
<keyword evidence="6" id="KW-0325">Glycoprotein</keyword>
<keyword evidence="12" id="KW-1185">Reference proteome</keyword>
<dbReference type="Pfam" id="PF10591">
    <property type="entry name" value="SPARC_Ca_bdg"/>
    <property type="match status" value="1"/>
</dbReference>
<gene>
    <name evidence="11" type="ORF">RRG08_024937</name>
</gene>
<dbReference type="AlphaFoldDB" id="A0AAE0Z3L4"/>
<keyword evidence="5" id="KW-1015">Disulfide bond</keyword>
<dbReference type="Gene3D" id="1.10.238.10">
    <property type="entry name" value="EF-hand"/>
    <property type="match status" value="1"/>
</dbReference>
<dbReference type="InterPro" id="IPR018247">
    <property type="entry name" value="EF_Hand_1_Ca_BS"/>
</dbReference>
<evidence type="ECO:0000256" key="7">
    <source>
        <dbReference type="PROSITE-ProRule" id="PRU00500"/>
    </source>
</evidence>
<feature type="signal peptide" evidence="9">
    <location>
        <begin position="1"/>
        <end position="21"/>
    </location>
</feature>
<evidence type="ECO:0000256" key="5">
    <source>
        <dbReference type="ARBA" id="ARBA00023157"/>
    </source>
</evidence>
<dbReference type="SMART" id="SM00211">
    <property type="entry name" value="TY"/>
    <property type="match status" value="1"/>
</dbReference>
<dbReference type="PROSITE" id="PS51162">
    <property type="entry name" value="THYROGLOBULIN_1_2"/>
    <property type="match status" value="1"/>
</dbReference>
<accession>A0AAE0Z3L4</accession>
<evidence type="ECO:0000313" key="11">
    <source>
        <dbReference type="EMBL" id="KAK3762127.1"/>
    </source>
</evidence>
<dbReference type="CDD" id="cd00191">
    <property type="entry name" value="TY"/>
    <property type="match status" value="1"/>
</dbReference>
<evidence type="ECO:0000256" key="4">
    <source>
        <dbReference type="ARBA" id="ARBA00022837"/>
    </source>
</evidence>
<dbReference type="PROSITE" id="PS00484">
    <property type="entry name" value="THYROGLOBULIN_1_1"/>
    <property type="match status" value="1"/>
</dbReference>
<feature type="chain" id="PRO_5042035029" description="Thyroglobulin type-1 domain-containing protein" evidence="9">
    <location>
        <begin position="22"/>
        <end position="424"/>
    </location>
</feature>
<dbReference type="Gene3D" id="4.10.800.10">
    <property type="entry name" value="Thyroglobulin type-1"/>
    <property type="match status" value="1"/>
</dbReference>
<reference evidence="11" key="1">
    <citation type="journal article" date="2023" name="G3 (Bethesda)">
        <title>A reference genome for the long-term kleptoplast-retaining sea slug Elysia crispata morphotype clarki.</title>
        <authorList>
            <person name="Eastman K.E."/>
            <person name="Pendleton A.L."/>
            <person name="Shaikh M.A."/>
            <person name="Suttiyut T."/>
            <person name="Ogas R."/>
            <person name="Tomko P."/>
            <person name="Gavelis G."/>
            <person name="Widhalm J.R."/>
            <person name="Wisecaver J.H."/>
        </authorList>
    </citation>
    <scope>NUCLEOTIDE SEQUENCE</scope>
    <source>
        <strain evidence="11">ECLA1</strain>
    </source>
</reference>
<dbReference type="InterPro" id="IPR019577">
    <property type="entry name" value="SPARC/Testican_Ca-bd-dom"/>
</dbReference>
<dbReference type="PROSITE" id="PS00018">
    <property type="entry name" value="EF_HAND_1"/>
    <property type="match status" value="2"/>
</dbReference>
<comment type="subcellular location">
    <subcellularLocation>
        <location evidence="1">Secreted</location>
    </subcellularLocation>
</comment>
<evidence type="ECO:0000256" key="1">
    <source>
        <dbReference type="ARBA" id="ARBA00004613"/>
    </source>
</evidence>
<feature type="region of interest" description="Disordered" evidence="8">
    <location>
        <begin position="79"/>
        <end position="103"/>
    </location>
</feature>
<evidence type="ECO:0000256" key="6">
    <source>
        <dbReference type="ARBA" id="ARBA00023180"/>
    </source>
</evidence>
<dbReference type="InterPro" id="IPR011992">
    <property type="entry name" value="EF-hand-dom_pair"/>
</dbReference>
<dbReference type="PANTHER" id="PTHR13866">
    <property type="entry name" value="SPARC OSTEONECTIN"/>
    <property type="match status" value="1"/>
</dbReference>
<evidence type="ECO:0000313" key="12">
    <source>
        <dbReference type="Proteomes" id="UP001283361"/>
    </source>
</evidence>
<proteinExistence type="predicted"/>
<dbReference type="PANTHER" id="PTHR13866:SF30">
    <property type="match status" value="1"/>
</dbReference>
<dbReference type="SUPFAM" id="SSF57610">
    <property type="entry name" value="Thyroglobulin type-1 domain"/>
    <property type="match status" value="1"/>
</dbReference>
<keyword evidence="4" id="KW-0106">Calcium</keyword>
<comment type="caution">
    <text evidence="11">The sequence shown here is derived from an EMBL/GenBank/DDBJ whole genome shotgun (WGS) entry which is preliminary data.</text>
</comment>
<evidence type="ECO:0000256" key="9">
    <source>
        <dbReference type="SAM" id="SignalP"/>
    </source>
</evidence>
<dbReference type="GO" id="GO:0005615">
    <property type="term" value="C:extracellular space"/>
    <property type="evidence" value="ECO:0007669"/>
    <property type="project" value="TreeGrafter"/>
</dbReference>
<dbReference type="GO" id="GO:0005509">
    <property type="term" value="F:calcium ion binding"/>
    <property type="evidence" value="ECO:0007669"/>
    <property type="project" value="InterPro"/>
</dbReference>
<dbReference type="InterPro" id="IPR000716">
    <property type="entry name" value="Thyroglobulin_1"/>
</dbReference>
<dbReference type="EMBL" id="JAWDGP010004758">
    <property type="protein sequence ID" value="KAK3762127.1"/>
    <property type="molecule type" value="Genomic_DNA"/>
</dbReference>
<name>A0AAE0Z3L4_9GAST</name>
<dbReference type="SUPFAM" id="SSF47473">
    <property type="entry name" value="EF-hand"/>
    <property type="match status" value="1"/>
</dbReference>
<evidence type="ECO:0000259" key="10">
    <source>
        <dbReference type="PROSITE" id="PS51162"/>
    </source>
</evidence>